<feature type="compositionally biased region" description="Low complexity" evidence="1">
    <location>
        <begin position="110"/>
        <end position="125"/>
    </location>
</feature>
<feature type="compositionally biased region" description="Basic and acidic residues" evidence="1">
    <location>
        <begin position="61"/>
        <end position="85"/>
    </location>
</feature>
<evidence type="ECO:0000313" key="3">
    <source>
        <dbReference type="Proteomes" id="UP001153076"/>
    </source>
</evidence>
<dbReference type="Proteomes" id="UP001153076">
    <property type="component" value="Unassembled WGS sequence"/>
</dbReference>
<gene>
    <name evidence="2" type="ORF">Cgig2_031789</name>
</gene>
<protein>
    <submittedName>
        <fullName evidence="2">Uncharacterized protein</fullName>
    </submittedName>
</protein>
<evidence type="ECO:0000313" key="2">
    <source>
        <dbReference type="EMBL" id="KAJ8426397.1"/>
    </source>
</evidence>
<feature type="compositionally biased region" description="Polar residues" evidence="1">
    <location>
        <begin position="170"/>
        <end position="186"/>
    </location>
</feature>
<comment type="caution">
    <text evidence="2">The sequence shown here is derived from an EMBL/GenBank/DDBJ whole genome shotgun (WGS) entry which is preliminary data.</text>
</comment>
<name>A0A9Q1GRM9_9CARY</name>
<reference evidence="2" key="1">
    <citation type="submission" date="2022-04" db="EMBL/GenBank/DDBJ databases">
        <title>Carnegiea gigantea Genome sequencing and assembly v2.</title>
        <authorList>
            <person name="Copetti D."/>
            <person name="Sanderson M.J."/>
            <person name="Burquez A."/>
            <person name="Wojciechowski M.F."/>
        </authorList>
    </citation>
    <scope>NUCLEOTIDE SEQUENCE</scope>
    <source>
        <strain evidence="2">SGP5-SGP5p</strain>
        <tissue evidence="2">Aerial part</tissue>
    </source>
</reference>
<dbReference type="AlphaFoldDB" id="A0A9Q1GRM9"/>
<sequence>MRGKLKGCTVLPPQLSGSGLERMKKKKCRWGGMKTMVTCSPHDRLNEVEKASWARKKRKRLAADRSGSRNDGPREKKRNESERSNCRLLVMASISKDGEPSPIQIDSATEEASNLASSSTSSPTAHISRNAQQAATDEYFELDELCGDVMNMSLNDDEDGDVPSKGGGSSNEVAGSGTKQKSILLN</sequence>
<proteinExistence type="predicted"/>
<feature type="region of interest" description="Disordered" evidence="1">
    <location>
        <begin position="50"/>
        <end position="133"/>
    </location>
</feature>
<evidence type="ECO:0000256" key="1">
    <source>
        <dbReference type="SAM" id="MobiDB-lite"/>
    </source>
</evidence>
<organism evidence="2 3">
    <name type="scientific">Carnegiea gigantea</name>
    <dbReference type="NCBI Taxonomy" id="171969"/>
    <lineage>
        <taxon>Eukaryota</taxon>
        <taxon>Viridiplantae</taxon>
        <taxon>Streptophyta</taxon>
        <taxon>Embryophyta</taxon>
        <taxon>Tracheophyta</taxon>
        <taxon>Spermatophyta</taxon>
        <taxon>Magnoliopsida</taxon>
        <taxon>eudicotyledons</taxon>
        <taxon>Gunneridae</taxon>
        <taxon>Pentapetalae</taxon>
        <taxon>Caryophyllales</taxon>
        <taxon>Cactineae</taxon>
        <taxon>Cactaceae</taxon>
        <taxon>Cactoideae</taxon>
        <taxon>Echinocereeae</taxon>
        <taxon>Carnegiea</taxon>
    </lineage>
</organism>
<feature type="region of interest" description="Disordered" evidence="1">
    <location>
        <begin position="150"/>
        <end position="186"/>
    </location>
</feature>
<keyword evidence="3" id="KW-1185">Reference proteome</keyword>
<accession>A0A9Q1GRM9</accession>
<dbReference type="EMBL" id="JAKOGI010001298">
    <property type="protein sequence ID" value="KAJ8426397.1"/>
    <property type="molecule type" value="Genomic_DNA"/>
</dbReference>